<feature type="domain" description="Peptidase M14" evidence="3">
    <location>
        <begin position="105"/>
        <end position="364"/>
    </location>
</feature>
<comment type="cofactor">
    <cofactor evidence="1">
        <name>Zn(2+)</name>
        <dbReference type="ChEBI" id="CHEBI:29105"/>
    </cofactor>
</comment>
<dbReference type="GO" id="GO:0008270">
    <property type="term" value="F:zinc ion binding"/>
    <property type="evidence" value="ECO:0007669"/>
    <property type="project" value="InterPro"/>
</dbReference>
<evidence type="ECO:0000313" key="4">
    <source>
        <dbReference type="EMBL" id="GBG08545.1"/>
    </source>
</evidence>
<dbReference type="PANTHER" id="PTHR12756">
    <property type="entry name" value="CYTOSOLIC CARBOXYPEPTIDASE"/>
    <property type="match status" value="1"/>
</dbReference>
<sequence>MANIRISSRYAGGNIRLLDHMGKEIHLEQELRDTAQWWFYWSFRADSSLAETIEFVFQNGEVIGPWGPAVSRDGISWRWLGREAVISPDRFLYTFAANETCYFCFSIPYQMHHFESFYATIDNHPLVKREVLTLSDQLRPIPKLLLGNPQASEHLFLTARHHACESTSSYVLEGLLEALLEPSSSLIFNDYCIHVIPMVDIDGVENGDQGKARAPHDHNRDYIESPIYRASDAIIREITALGAIKAGIDFHCPYKWGGRNDVPFIVKKGPPVKQEIERFGALLESTTSRQDYDGQITYNSVHDIEMGEDWNQAHGTSGSDFFARQGAKLAFSFEIPYFGLEESMVSPVNCKKFGAAIAKSLELYLLSSE</sequence>
<dbReference type="InterPro" id="IPR000834">
    <property type="entry name" value="Peptidase_M14"/>
</dbReference>
<dbReference type="SUPFAM" id="SSF53187">
    <property type="entry name" value="Zn-dependent exopeptidases"/>
    <property type="match status" value="1"/>
</dbReference>
<comment type="similarity">
    <text evidence="2">Belongs to the peptidase M14 family.</text>
</comment>
<dbReference type="EMBL" id="BDQX01000171">
    <property type="protein sequence ID" value="GBG08545.1"/>
    <property type="molecule type" value="Genomic_DNA"/>
</dbReference>
<dbReference type="Gene3D" id="3.40.630.10">
    <property type="entry name" value="Zn peptidases"/>
    <property type="match status" value="1"/>
</dbReference>
<feature type="active site" description="Proton donor/acceptor" evidence="2">
    <location>
        <position position="334"/>
    </location>
</feature>
<dbReference type="Gene3D" id="2.60.40.3120">
    <property type="match status" value="1"/>
</dbReference>
<dbReference type="RefSeq" id="WP_108993483.1">
    <property type="nucleotide sequence ID" value="NZ_BDQX01000171.1"/>
</dbReference>
<organism evidence="4 5">
    <name type="scientific">Paenibacillus agaridevorans</name>
    <dbReference type="NCBI Taxonomy" id="171404"/>
    <lineage>
        <taxon>Bacteria</taxon>
        <taxon>Bacillati</taxon>
        <taxon>Bacillota</taxon>
        <taxon>Bacilli</taxon>
        <taxon>Bacillales</taxon>
        <taxon>Paenibacillaceae</taxon>
        <taxon>Paenibacillus</taxon>
    </lineage>
</organism>
<dbReference type="InterPro" id="IPR050821">
    <property type="entry name" value="Cytosolic_carboxypeptidase"/>
</dbReference>
<dbReference type="PROSITE" id="PS52035">
    <property type="entry name" value="PEPTIDASE_M14"/>
    <property type="match status" value="1"/>
</dbReference>
<accession>A0A2R5ER04</accession>
<dbReference type="PANTHER" id="PTHR12756:SF11">
    <property type="entry name" value="CYTOSOLIC CARBOXYPEPTIDASE 1"/>
    <property type="match status" value="1"/>
</dbReference>
<dbReference type="Pfam" id="PF00246">
    <property type="entry name" value="Peptidase_M14"/>
    <property type="match status" value="1"/>
</dbReference>
<dbReference type="GO" id="GO:0006508">
    <property type="term" value="P:proteolysis"/>
    <property type="evidence" value="ECO:0007669"/>
    <property type="project" value="InterPro"/>
</dbReference>
<dbReference type="GO" id="GO:0004181">
    <property type="term" value="F:metallocarboxypeptidase activity"/>
    <property type="evidence" value="ECO:0007669"/>
    <property type="project" value="InterPro"/>
</dbReference>
<comment type="caution">
    <text evidence="4">The sequence shown here is derived from an EMBL/GenBank/DDBJ whole genome shotgun (WGS) entry which is preliminary data.</text>
</comment>
<evidence type="ECO:0000259" key="3">
    <source>
        <dbReference type="PROSITE" id="PS52035"/>
    </source>
</evidence>
<protein>
    <recommendedName>
        <fullName evidence="3">Peptidase M14 domain-containing protein</fullName>
    </recommendedName>
</protein>
<proteinExistence type="inferred from homology"/>
<gene>
    <name evidence="4" type="ORF">PAT3040_03132</name>
</gene>
<reference evidence="4 5" key="1">
    <citation type="submission" date="2017-08" db="EMBL/GenBank/DDBJ databases">
        <title>Substantial Increase in Enzyme Production by Combined Drug-Resistance Mutations in Paenibacillus agaridevorans.</title>
        <authorList>
            <person name="Tanaka Y."/>
            <person name="Funane K."/>
            <person name="Hosaka T."/>
            <person name="Shiwa Y."/>
            <person name="Fujita N."/>
            <person name="Miyazaki T."/>
            <person name="Yoshikawa H."/>
            <person name="Murakami K."/>
            <person name="Kasahara K."/>
            <person name="Inaoka T."/>
            <person name="Hiraga Y."/>
            <person name="Ochi K."/>
        </authorList>
    </citation>
    <scope>NUCLEOTIDE SEQUENCE [LARGE SCALE GENOMIC DNA]</scope>
    <source>
        <strain evidence="4 5">T-3040</strain>
    </source>
</reference>
<evidence type="ECO:0000256" key="1">
    <source>
        <dbReference type="ARBA" id="ARBA00001947"/>
    </source>
</evidence>
<dbReference type="Proteomes" id="UP000245202">
    <property type="component" value="Unassembled WGS sequence"/>
</dbReference>
<evidence type="ECO:0000313" key="5">
    <source>
        <dbReference type="Proteomes" id="UP000245202"/>
    </source>
</evidence>
<keyword evidence="5" id="KW-1185">Reference proteome</keyword>
<name>A0A2R5ER04_9BACL</name>
<dbReference type="AlphaFoldDB" id="A0A2R5ER04"/>
<evidence type="ECO:0000256" key="2">
    <source>
        <dbReference type="PROSITE-ProRule" id="PRU01379"/>
    </source>
</evidence>